<dbReference type="Pfam" id="PF01288">
    <property type="entry name" value="HPPK"/>
    <property type="match status" value="1"/>
</dbReference>
<keyword evidence="8" id="KW-0067">ATP-binding</keyword>
<comment type="function">
    <text evidence="10">Catalyzes the transfer of pyrophosphate from adenosine triphosphate (ATP) to 6-hydroxymethyl-7,8-dihydropterin, an enzymatic step in folate biosynthesis pathway.</text>
</comment>
<keyword evidence="6" id="KW-0547">Nucleotide-binding</keyword>
<dbReference type="InterPro" id="IPR000550">
    <property type="entry name" value="Hppk"/>
</dbReference>
<dbReference type="GO" id="GO:0003848">
    <property type="term" value="F:2-amino-4-hydroxy-6-hydroxymethyldihydropteridine diphosphokinase activity"/>
    <property type="evidence" value="ECO:0007669"/>
    <property type="project" value="UniProtKB-EC"/>
</dbReference>
<feature type="domain" description="7,8-dihydro-6-hydroxymethylpterin-pyrophosphokinase" evidence="13">
    <location>
        <begin position="9"/>
        <end position="137"/>
    </location>
</feature>
<dbReference type="RefSeq" id="WP_105214914.1">
    <property type="nucleotide sequence ID" value="NZ_CP027062.1"/>
</dbReference>
<evidence type="ECO:0000256" key="7">
    <source>
        <dbReference type="ARBA" id="ARBA00022777"/>
    </source>
</evidence>
<name>A0A2S0HU81_9FLAO</name>
<dbReference type="CDD" id="cd00483">
    <property type="entry name" value="HPPK"/>
    <property type="match status" value="1"/>
</dbReference>
<dbReference type="EC" id="2.7.6.3" evidence="3"/>
<evidence type="ECO:0000259" key="13">
    <source>
        <dbReference type="Pfam" id="PF01288"/>
    </source>
</evidence>
<keyword evidence="16" id="KW-1185">Reference proteome</keyword>
<sequence>MSKPLQHVYLSLGSNMGNKFEYLQQAVNSIFEEIGAIEKISSVFKTPALGFEGDDFLNCALRVKTNMSPNKLLEAVLRIEKSQGRERNSSSNYSSRPIDIDILFVEDLVKKTKKLCIPHPQLHNRRFVLQPMAELNPTFEHPSLKKNMIRLLAETEDKSVIEKQSKWLRNPKQDYDLAKYNYIAIEGNIGVGKTSLASKLAEDFNAKLILERFQENPFLPKFYEDPSRYAFPLEMSFLADRYQQLLEDITQFDLFKDCVVADYDVYKSLIFAKVTLAEEEFSLYKKLFHIMHKELPKPDVYVYLYQKTDRLLDNIKKRGRSYEKSIKEEYLKKIHDGYFEFIKSQHDSNIRIIDISEKDFVRNRKDYLGIIKEMLG</sequence>
<dbReference type="Pfam" id="PF01712">
    <property type="entry name" value="dNK"/>
    <property type="match status" value="1"/>
</dbReference>
<dbReference type="InterPro" id="IPR035907">
    <property type="entry name" value="Hppk_sf"/>
</dbReference>
<reference evidence="15 16" key="1">
    <citation type="submission" date="2018-02" db="EMBL/GenBank/DDBJ databases">
        <title>Genomic analysis of the strain RR4-38 isolated from a seawater recirculating aquaculture system.</title>
        <authorList>
            <person name="Kim Y.-S."/>
            <person name="Jang Y.H."/>
            <person name="Kim K.-H."/>
        </authorList>
    </citation>
    <scope>NUCLEOTIDE SEQUENCE [LARGE SCALE GENOMIC DNA]</scope>
    <source>
        <strain evidence="15 16">RR4-38</strain>
    </source>
</reference>
<evidence type="ECO:0000256" key="4">
    <source>
        <dbReference type="ARBA" id="ARBA00016218"/>
    </source>
</evidence>
<comment type="pathway">
    <text evidence="1">Cofactor biosynthesis; tetrahydrofolate biosynthesis; 2-amino-4-hydroxy-6-hydroxymethyl-7,8-dihydropteridine diphosphate from 7,8-dihydroneopterin triphosphate: step 4/4.</text>
</comment>
<evidence type="ECO:0000256" key="5">
    <source>
        <dbReference type="ARBA" id="ARBA00022679"/>
    </source>
</evidence>
<dbReference type="GO" id="GO:0046654">
    <property type="term" value="P:tetrahydrofolate biosynthetic process"/>
    <property type="evidence" value="ECO:0007669"/>
    <property type="project" value="UniProtKB-UniPathway"/>
</dbReference>
<dbReference type="PANTHER" id="PTHR43071:SF1">
    <property type="entry name" value="2-AMINO-4-HYDROXY-6-HYDROXYMETHYLDIHYDROPTERIDINE PYROPHOSPHOKINASE"/>
    <property type="match status" value="1"/>
</dbReference>
<organism evidence="15 16">
    <name type="scientific">Pukyongia salina</name>
    <dbReference type="NCBI Taxonomy" id="2094025"/>
    <lineage>
        <taxon>Bacteria</taxon>
        <taxon>Pseudomonadati</taxon>
        <taxon>Bacteroidota</taxon>
        <taxon>Flavobacteriia</taxon>
        <taxon>Flavobacteriales</taxon>
        <taxon>Flavobacteriaceae</taxon>
        <taxon>Pukyongia</taxon>
    </lineage>
</organism>
<evidence type="ECO:0000313" key="16">
    <source>
        <dbReference type="Proteomes" id="UP000238442"/>
    </source>
</evidence>
<dbReference type="InterPro" id="IPR027417">
    <property type="entry name" value="P-loop_NTPase"/>
</dbReference>
<evidence type="ECO:0000259" key="14">
    <source>
        <dbReference type="Pfam" id="PF01712"/>
    </source>
</evidence>
<dbReference type="PANTHER" id="PTHR43071">
    <property type="entry name" value="2-AMINO-4-HYDROXY-6-HYDROXYMETHYLDIHYDROPTERIDINE PYROPHOSPHOKINASE"/>
    <property type="match status" value="1"/>
</dbReference>
<keyword evidence="9" id="KW-0289">Folate biosynthesis</keyword>
<dbReference type="GO" id="GO:0016301">
    <property type="term" value="F:kinase activity"/>
    <property type="evidence" value="ECO:0007669"/>
    <property type="project" value="UniProtKB-KW"/>
</dbReference>
<evidence type="ECO:0000313" key="15">
    <source>
        <dbReference type="EMBL" id="AVI50241.1"/>
    </source>
</evidence>
<dbReference type="AlphaFoldDB" id="A0A2S0HU81"/>
<dbReference type="OrthoDB" id="9776634at2"/>
<comment type="similarity">
    <text evidence="2">Belongs to the HPPK family.</text>
</comment>
<protein>
    <recommendedName>
        <fullName evidence="4">2-amino-4-hydroxy-6-hydroxymethyldihydropteridine pyrophosphokinase</fullName>
        <ecNumber evidence="3">2.7.6.3</ecNumber>
    </recommendedName>
    <alternativeName>
        <fullName evidence="11">6-hydroxymethyl-7,8-dihydropterin pyrophosphokinase</fullName>
    </alternativeName>
    <alternativeName>
        <fullName evidence="12">7,8-dihydro-6-hydroxymethylpterin-pyrophosphokinase</fullName>
    </alternativeName>
</protein>
<dbReference type="UniPathway" id="UPA00077">
    <property type="reaction ID" value="UER00155"/>
</dbReference>
<dbReference type="SUPFAM" id="SSF52540">
    <property type="entry name" value="P-loop containing nucleoside triphosphate hydrolases"/>
    <property type="match status" value="1"/>
</dbReference>
<dbReference type="EMBL" id="CP027062">
    <property type="protein sequence ID" value="AVI50241.1"/>
    <property type="molecule type" value="Genomic_DNA"/>
</dbReference>
<dbReference type="InterPro" id="IPR031314">
    <property type="entry name" value="DNK_dom"/>
</dbReference>
<evidence type="ECO:0000256" key="6">
    <source>
        <dbReference type="ARBA" id="ARBA00022741"/>
    </source>
</evidence>
<dbReference type="Gene3D" id="3.30.70.560">
    <property type="entry name" value="7,8-Dihydro-6-hydroxymethylpterin-pyrophosphokinase HPPK"/>
    <property type="match status" value="1"/>
</dbReference>
<proteinExistence type="inferred from homology"/>
<accession>A0A2S0HU81</accession>
<dbReference type="Gene3D" id="3.40.50.300">
    <property type="entry name" value="P-loop containing nucleotide triphosphate hydrolases"/>
    <property type="match status" value="1"/>
</dbReference>
<dbReference type="SUPFAM" id="SSF55083">
    <property type="entry name" value="6-hydroxymethyl-7,8-dihydropterin pyrophosphokinase, HPPK"/>
    <property type="match status" value="1"/>
</dbReference>
<dbReference type="GO" id="GO:0005524">
    <property type="term" value="F:ATP binding"/>
    <property type="evidence" value="ECO:0007669"/>
    <property type="project" value="UniProtKB-KW"/>
</dbReference>
<evidence type="ECO:0000256" key="8">
    <source>
        <dbReference type="ARBA" id="ARBA00022840"/>
    </source>
</evidence>
<evidence type="ECO:0000256" key="11">
    <source>
        <dbReference type="ARBA" id="ARBA00029766"/>
    </source>
</evidence>
<dbReference type="Proteomes" id="UP000238442">
    <property type="component" value="Chromosome"/>
</dbReference>
<keyword evidence="5" id="KW-0808">Transferase</keyword>
<evidence type="ECO:0000256" key="10">
    <source>
        <dbReference type="ARBA" id="ARBA00029409"/>
    </source>
</evidence>
<evidence type="ECO:0000256" key="2">
    <source>
        <dbReference type="ARBA" id="ARBA00005810"/>
    </source>
</evidence>
<evidence type="ECO:0000256" key="12">
    <source>
        <dbReference type="ARBA" id="ARBA00033413"/>
    </source>
</evidence>
<dbReference type="CDD" id="cd01673">
    <property type="entry name" value="dNK"/>
    <property type="match status" value="1"/>
</dbReference>
<dbReference type="GO" id="GO:0046656">
    <property type="term" value="P:folic acid biosynthetic process"/>
    <property type="evidence" value="ECO:0007669"/>
    <property type="project" value="UniProtKB-KW"/>
</dbReference>
<keyword evidence="7 15" id="KW-0418">Kinase</keyword>
<dbReference type="NCBIfam" id="TIGR01498">
    <property type="entry name" value="folK"/>
    <property type="match status" value="1"/>
</dbReference>
<dbReference type="KEGG" id="aue:C5O00_03280"/>
<evidence type="ECO:0000256" key="9">
    <source>
        <dbReference type="ARBA" id="ARBA00022909"/>
    </source>
</evidence>
<evidence type="ECO:0000256" key="3">
    <source>
        <dbReference type="ARBA" id="ARBA00013253"/>
    </source>
</evidence>
<feature type="domain" description="Deoxynucleoside kinase" evidence="14">
    <location>
        <begin position="183"/>
        <end position="373"/>
    </location>
</feature>
<gene>
    <name evidence="15" type="primary">folK</name>
    <name evidence="15" type="ORF">C5O00_03280</name>
</gene>
<evidence type="ECO:0000256" key="1">
    <source>
        <dbReference type="ARBA" id="ARBA00005051"/>
    </source>
</evidence>